<keyword evidence="8" id="KW-0862">Zinc</keyword>
<dbReference type="Proteomes" id="UP000001064">
    <property type="component" value="Unassembled WGS sequence"/>
</dbReference>
<evidence type="ECO:0000256" key="8">
    <source>
        <dbReference type="PIRSR" id="PIRSR608901-2"/>
    </source>
</evidence>
<dbReference type="FunCoup" id="F0ZCR1">
    <property type="interactions" value="221"/>
</dbReference>
<sequence length="288" mass="33178">MDSIKSQDYYWGRVTSNIDWCENNYEISPYICEFYNTFSSFVISAFGIYGIYLMMSASSRDQQLFEHIKILKKLNIRTQLILSYTSLFLVGVGSAFYHATLLYENQLFDEFPMLLTAATFIYSMLTIDPVDKEKDPKWYIFMRKYLPIGLSSYVIAVAITISIIRDCPTILQVAFGFLICSNVVLSHFYARKIKIPLSESNPKKFLLFCCISMLSAYFSWLIERKLCSNGNVIPGIQLHSVWHALTGLAGFYFVQFYLSACLEKHGYKTQINWNYGVASVRGFIKSSM</sequence>
<evidence type="ECO:0000256" key="5">
    <source>
        <dbReference type="ARBA" id="ARBA00022989"/>
    </source>
</evidence>
<dbReference type="GO" id="GO:0017040">
    <property type="term" value="F:N-acylsphingosine amidohydrolase activity"/>
    <property type="evidence" value="ECO:0000318"/>
    <property type="project" value="GO_Central"/>
</dbReference>
<feature type="binding site" evidence="7">
    <location>
        <position position="24"/>
    </location>
    <ligand>
        <name>Ca(2+)</name>
        <dbReference type="ChEBI" id="CHEBI:29108"/>
    </ligand>
</feature>
<dbReference type="PANTHER" id="PTHR46187">
    <property type="entry name" value="ALKALINE CERAMIDASE 3"/>
    <property type="match status" value="1"/>
</dbReference>
<dbReference type="GO" id="GO:0046872">
    <property type="term" value="F:metal ion binding"/>
    <property type="evidence" value="ECO:0007669"/>
    <property type="project" value="UniProtKB-KW"/>
</dbReference>
<feature type="binding site" evidence="7">
    <location>
        <position position="19"/>
    </location>
    <ligand>
        <name>Ca(2+)</name>
        <dbReference type="ChEBI" id="CHEBI:29108"/>
    </ligand>
</feature>
<keyword evidence="4" id="KW-0378">Hydrolase</keyword>
<evidence type="ECO:0000256" key="9">
    <source>
        <dbReference type="SAM" id="Phobius"/>
    </source>
</evidence>
<feature type="binding site" evidence="7">
    <location>
        <position position="22"/>
    </location>
    <ligand>
        <name>Ca(2+)</name>
        <dbReference type="ChEBI" id="CHEBI:29108"/>
    </ligand>
</feature>
<reference evidence="11" key="1">
    <citation type="journal article" date="2011" name="Genome Biol.">
        <title>Comparative genomics of the social amoebae Dictyostelium discoideum and Dictyostelium purpureum.</title>
        <authorList>
            <consortium name="US DOE Joint Genome Institute (JGI-PGF)"/>
            <person name="Sucgang R."/>
            <person name="Kuo A."/>
            <person name="Tian X."/>
            <person name="Salerno W."/>
            <person name="Parikh A."/>
            <person name="Feasley C.L."/>
            <person name="Dalin E."/>
            <person name="Tu H."/>
            <person name="Huang E."/>
            <person name="Barry K."/>
            <person name="Lindquist E."/>
            <person name="Shapiro H."/>
            <person name="Bruce D."/>
            <person name="Schmutz J."/>
            <person name="Salamov A."/>
            <person name="Fey P."/>
            <person name="Gaudet P."/>
            <person name="Anjard C."/>
            <person name="Babu M.M."/>
            <person name="Basu S."/>
            <person name="Bushmanova Y."/>
            <person name="van der Wel H."/>
            <person name="Katoh-Kurasawa M."/>
            <person name="Dinh C."/>
            <person name="Coutinho P.M."/>
            <person name="Saito T."/>
            <person name="Elias M."/>
            <person name="Schaap P."/>
            <person name="Kay R.R."/>
            <person name="Henrissat B."/>
            <person name="Eichinger L."/>
            <person name="Rivero F."/>
            <person name="Putnam N.H."/>
            <person name="West C.M."/>
            <person name="Loomis W.F."/>
            <person name="Chisholm R.L."/>
            <person name="Shaulsky G."/>
            <person name="Strassmann J.E."/>
            <person name="Queller D.C."/>
            <person name="Kuspa A."/>
            <person name="Grigoriev I.V."/>
        </authorList>
    </citation>
    <scope>NUCLEOTIDE SEQUENCE [LARGE SCALE GENOMIC DNA]</scope>
    <source>
        <strain evidence="11">QSDP1</strain>
    </source>
</reference>
<dbReference type="eggNOG" id="KOG2329">
    <property type="taxonomic scope" value="Eukaryota"/>
</dbReference>
<dbReference type="PANTHER" id="PTHR46187:SF2">
    <property type="entry name" value="ALKALINE CERAMIDASE DCD3B-RELATED"/>
    <property type="match status" value="1"/>
</dbReference>
<keyword evidence="6 9" id="KW-0472">Membrane</keyword>
<dbReference type="Pfam" id="PF05875">
    <property type="entry name" value="Ceramidase"/>
    <property type="match status" value="1"/>
</dbReference>
<gene>
    <name evidence="10" type="ORF">DICPUDRAFT_91460</name>
</gene>
<keyword evidence="3 9" id="KW-0812">Transmembrane</keyword>
<feature type="transmembrane region" description="Helical" evidence="9">
    <location>
        <begin position="34"/>
        <end position="55"/>
    </location>
</feature>
<evidence type="ECO:0000256" key="4">
    <source>
        <dbReference type="ARBA" id="ARBA00022801"/>
    </source>
</evidence>
<feature type="transmembrane region" description="Helical" evidence="9">
    <location>
        <begin position="242"/>
        <end position="262"/>
    </location>
</feature>
<evidence type="ECO:0000313" key="11">
    <source>
        <dbReference type="Proteomes" id="UP000001064"/>
    </source>
</evidence>
<name>F0ZCR1_DICPU</name>
<keyword evidence="11" id="KW-1185">Reference proteome</keyword>
<dbReference type="KEGG" id="dpp:DICPUDRAFT_91460"/>
<comment type="subcellular location">
    <subcellularLocation>
        <location evidence="1">Membrane</location>
        <topology evidence="1">Multi-pass membrane protein</topology>
    </subcellularLocation>
</comment>
<dbReference type="InParanoid" id="F0ZCR1"/>
<feature type="transmembrane region" description="Helical" evidence="9">
    <location>
        <begin position="170"/>
        <end position="190"/>
    </location>
</feature>
<organism evidence="10 11">
    <name type="scientific">Dictyostelium purpureum</name>
    <name type="common">Slime mold</name>
    <dbReference type="NCBI Taxonomy" id="5786"/>
    <lineage>
        <taxon>Eukaryota</taxon>
        <taxon>Amoebozoa</taxon>
        <taxon>Evosea</taxon>
        <taxon>Eumycetozoa</taxon>
        <taxon>Dictyostelia</taxon>
        <taxon>Dictyosteliales</taxon>
        <taxon>Dictyosteliaceae</taxon>
        <taxon>Dictyostelium</taxon>
    </lineage>
</organism>
<evidence type="ECO:0000256" key="3">
    <source>
        <dbReference type="ARBA" id="ARBA00022692"/>
    </source>
</evidence>
<dbReference type="OMA" id="YVITRYI"/>
<dbReference type="VEuPathDB" id="AmoebaDB:DICPUDRAFT_91460"/>
<accession>F0ZCR1</accession>
<dbReference type="GO" id="GO:0005789">
    <property type="term" value="C:endoplasmic reticulum membrane"/>
    <property type="evidence" value="ECO:0000318"/>
    <property type="project" value="GO_Central"/>
</dbReference>
<dbReference type="STRING" id="5786.F0ZCR1"/>
<evidence type="ECO:0000256" key="2">
    <source>
        <dbReference type="ARBA" id="ARBA00009780"/>
    </source>
</evidence>
<comment type="cofactor">
    <cofactor evidence="8">
        <name>Zn(2+)</name>
        <dbReference type="ChEBI" id="CHEBI:29105"/>
    </cofactor>
</comment>
<feature type="transmembrane region" description="Helical" evidence="9">
    <location>
        <begin position="145"/>
        <end position="164"/>
    </location>
</feature>
<keyword evidence="7" id="KW-0479">Metal-binding</keyword>
<evidence type="ECO:0000313" key="10">
    <source>
        <dbReference type="EMBL" id="EGC38245.1"/>
    </source>
</evidence>
<protein>
    <recommendedName>
        <fullName evidence="12">Alkaline phytoceramidase</fullName>
    </recommendedName>
</protein>
<feature type="binding site" evidence="8">
    <location>
        <position position="239"/>
    </location>
    <ligand>
        <name>Zn(2+)</name>
        <dbReference type="ChEBI" id="CHEBI:29105"/>
        <note>catalytic</note>
    </ligand>
</feature>
<evidence type="ECO:0008006" key="12">
    <source>
        <dbReference type="Google" id="ProtNLM"/>
    </source>
</evidence>
<dbReference type="OrthoDB" id="15687at2759"/>
<comment type="similarity">
    <text evidence="2">Belongs to the alkaline ceramidase family.</text>
</comment>
<feature type="transmembrane region" description="Helical" evidence="9">
    <location>
        <begin position="76"/>
        <end position="99"/>
    </location>
</feature>
<feature type="binding site" evidence="7">
    <location>
        <position position="20"/>
    </location>
    <ligand>
        <name>Ca(2+)</name>
        <dbReference type="ChEBI" id="CHEBI:29108"/>
    </ligand>
</feature>
<dbReference type="RefSeq" id="XP_003285202.1">
    <property type="nucleotide sequence ID" value="XM_003285154.1"/>
</dbReference>
<feature type="binding site" evidence="8">
    <location>
        <position position="243"/>
    </location>
    <ligand>
        <name>Zn(2+)</name>
        <dbReference type="ChEBI" id="CHEBI:29105"/>
        <note>catalytic</note>
    </ligand>
</feature>
<dbReference type="GeneID" id="10502418"/>
<dbReference type="AlphaFoldDB" id="F0ZCR1"/>
<feature type="transmembrane region" description="Helical" evidence="9">
    <location>
        <begin position="205"/>
        <end position="222"/>
    </location>
</feature>
<evidence type="ECO:0000256" key="6">
    <source>
        <dbReference type="ARBA" id="ARBA00023136"/>
    </source>
</evidence>
<feature type="transmembrane region" description="Helical" evidence="9">
    <location>
        <begin position="111"/>
        <end position="130"/>
    </location>
</feature>
<dbReference type="GO" id="GO:0006672">
    <property type="term" value="P:ceramide metabolic process"/>
    <property type="evidence" value="ECO:0007669"/>
    <property type="project" value="InterPro"/>
</dbReference>
<keyword evidence="5 9" id="KW-1133">Transmembrane helix</keyword>
<feature type="binding site" evidence="7">
    <location>
        <position position="33"/>
    </location>
    <ligand>
        <name>Ca(2+)</name>
        <dbReference type="ChEBI" id="CHEBI:29108"/>
    </ligand>
</feature>
<keyword evidence="7" id="KW-0106">Calcium</keyword>
<feature type="binding site" evidence="8">
    <location>
        <position position="98"/>
    </location>
    <ligand>
        <name>Zn(2+)</name>
        <dbReference type="ChEBI" id="CHEBI:29105"/>
        <note>catalytic</note>
    </ligand>
</feature>
<proteinExistence type="inferred from homology"/>
<dbReference type="EMBL" id="GL870980">
    <property type="protein sequence ID" value="EGC38245.1"/>
    <property type="molecule type" value="Genomic_DNA"/>
</dbReference>
<evidence type="ECO:0000256" key="7">
    <source>
        <dbReference type="PIRSR" id="PIRSR608901-1"/>
    </source>
</evidence>
<dbReference type="InterPro" id="IPR008901">
    <property type="entry name" value="ACER"/>
</dbReference>
<evidence type="ECO:0000256" key="1">
    <source>
        <dbReference type="ARBA" id="ARBA00004141"/>
    </source>
</evidence>